<dbReference type="Proteomes" id="UP001595833">
    <property type="component" value="Unassembled WGS sequence"/>
</dbReference>
<keyword evidence="2" id="KW-0472">Membrane</keyword>
<evidence type="ECO:0000256" key="2">
    <source>
        <dbReference type="SAM" id="Phobius"/>
    </source>
</evidence>
<evidence type="ECO:0008006" key="5">
    <source>
        <dbReference type="Google" id="ProtNLM"/>
    </source>
</evidence>
<feature type="region of interest" description="Disordered" evidence="1">
    <location>
        <begin position="1"/>
        <end position="26"/>
    </location>
</feature>
<organism evidence="3 4">
    <name type="scientific">Saccharothrix xinjiangensis</name>
    <dbReference type="NCBI Taxonomy" id="204798"/>
    <lineage>
        <taxon>Bacteria</taxon>
        <taxon>Bacillati</taxon>
        <taxon>Actinomycetota</taxon>
        <taxon>Actinomycetes</taxon>
        <taxon>Pseudonocardiales</taxon>
        <taxon>Pseudonocardiaceae</taxon>
        <taxon>Saccharothrix</taxon>
    </lineage>
</organism>
<comment type="caution">
    <text evidence="3">The sequence shown here is derived from an EMBL/GenBank/DDBJ whole genome shotgun (WGS) entry which is preliminary data.</text>
</comment>
<evidence type="ECO:0000256" key="1">
    <source>
        <dbReference type="SAM" id="MobiDB-lite"/>
    </source>
</evidence>
<accession>A0ABV9Y5J7</accession>
<feature type="transmembrane region" description="Helical" evidence="2">
    <location>
        <begin position="82"/>
        <end position="103"/>
    </location>
</feature>
<feature type="compositionally biased region" description="Basic and acidic residues" evidence="1">
    <location>
        <begin position="9"/>
        <end position="26"/>
    </location>
</feature>
<evidence type="ECO:0000313" key="4">
    <source>
        <dbReference type="Proteomes" id="UP001595833"/>
    </source>
</evidence>
<gene>
    <name evidence="3" type="ORF">ACFPFM_25160</name>
</gene>
<dbReference type="EMBL" id="JBHSJB010000025">
    <property type="protein sequence ID" value="MFC5057024.1"/>
    <property type="molecule type" value="Genomic_DNA"/>
</dbReference>
<dbReference type="RefSeq" id="WP_344039072.1">
    <property type="nucleotide sequence ID" value="NZ_BAAAKE010000014.1"/>
</dbReference>
<proteinExistence type="predicted"/>
<sequence length="114" mass="12258">MDTPEQEGEDPKIAESESIEDERPTREARLRIEKGEFAVDVSVPSNHTSRLLDAAVTTLVVVGALVAPAMTLKAAPEDLPHWATIGLITVQLAILIFMGVSSVEQAGPQRRLTG</sequence>
<feature type="transmembrane region" description="Helical" evidence="2">
    <location>
        <begin position="51"/>
        <end position="70"/>
    </location>
</feature>
<reference evidence="4" key="1">
    <citation type="journal article" date="2019" name="Int. J. Syst. Evol. Microbiol.">
        <title>The Global Catalogue of Microorganisms (GCM) 10K type strain sequencing project: providing services to taxonomists for standard genome sequencing and annotation.</title>
        <authorList>
            <consortium name="The Broad Institute Genomics Platform"/>
            <consortium name="The Broad Institute Genome Sequencing Center for Infectious Disease"/>
            <person name="Wu L."/>
            <person name="Ma J."/>
        </authorList>
    </citation>
    <scope>NUCLEOTIDE SEQUENCE [LARGE SCALE GENOMIC DNA]</scope>
    <source>
        <strain evidence="4">KCTC 12848</strain>
    </source>
</reference>
<keyword evidence="2" id="KW-1133">Transmembrane helix</keyword>
<keyword evidence="4" id="KW-1185">Reference proteome</keyword>
<evidence type="ECO:0000313" key="3">
    <source>
        <dbReference type="EMBL" id="MFC5057024.1"/>
    </source>
</evidence>
<keyword evidence="2" id="KW-0812">Transmembrane</keyword>
<protein>
    <recommendedName>
        <fullName evidence="5">Low temperature requirement A protein (LtrA)</fullName>
    </recommendedName>
</protein>
<name>A0ABV9Y5J7_9PSEU</name>